<evidence type="ECO:0000313" key="1">
    <source>
        <dbReference type="EMBL" id="GII21573.1"/>
    </source>
</evidence>
<proteinExistence type="predicted"/>
<organism evidence="1 2">
    <name type="scientific">Planosporangium mesophilum</name>
    <dbReference type="NCBI Taxonomy" id="689768"/>
    <lineage>
        <taxon>Bacteria</taxon>
        <taxon>Bacillati</taxon>
        <taxon>Actinomycetota</taxon>
        <taxon>Actinomycetes</taxon>
        <taxon>Micromonosporales</taxon>
        <taxon>Micromonosporaceae</taxon>
        <taxon>Planosporangium</taxon>
    </lineage>
</organism>
<dbReference type="RefSeq" id="WP_168114669.1">
    <property type="nucleotide sequence ID" value="NZ_BOON01000008.1"/>
</dbReference>
<dbReference type="SUPFAM" id="SSF46955">
    <property type="entry name" value="Putative DNA-binding domain"/>
    <property type="match status" value="1"/>
</dbReference>
<dbReference type="InterPro" id="IPR009061">
    <property type="entry name" value="DNA-bd_dom_put_sf"/>
</dbReference>
<dbReference type="EMBL" id="BOON01000008">
    <property type="protein sequence ID" value="GII21573.1"/>
    <property type="molecule type" value="Genomic_DNA"/>
</dbReference>
<protein>
    <recommendedName>
        <fullName evidence="3">MerR family transcriptional regulator</fullName>
    </recommendedName>
</protein>
<keyword evidence="2" id="KW-1185">Reference proteome</keyword>
<evidence type="ECO:0008006" key="3">
    <source>
        <dbReference type="Google" id="ProtNLM"/>
    </source>
</evidence>
<dbReference type="Proteomes" id="UP000599074">
    <property type="component" value="Unassembled WGS sequence"/>
</dbReference>
<accession>A0A8J3X253</accession>
<evidence type="ECO:0000313" key="2">
    <source>
        <dbReference type="Proteomes" id="UP000599074"/>
    </source>
</evidence>
<dbReference type="Pfam" id="PF13591">
    <property type="entry name" value="MerR_2"/>
    <property type="match status" value="1"/>
</dbReference>
<dbReference type="Gene3D" id="1.10.1660.10">
    <property type="match status" value="1"/>
</dbReference>
<dbReference type="AlphaFoldDB" id="A0A8J3X253"/>
<gene>
    <name evidence="1" type="ORF">Pme01_11700</name>
</gene>
<name>A0A8J3X253_9ACTN</name>
<comment type="caution">
    <text evidence="1">The sequence shown here is derived from an EMBL/GenBank/DDBJ whole genome shotgun (WGS) entry which is preliminary data.</text>
</comment>
<sequence>MAYTLVTAPRQARLSLDAFAANAGIHPELLRRLITLGLLDPYVDGAGQYWFSPTELSTIARARRLHDGLGLNYAALGVVLDLLARIDELEAALRAGRRLPSRRNPSWT</sequence>
<reference evidence="1" key="1">
    <citation type="submission" date="2021-01" db="EMBL/GenBank/DDBJ databases">
        <title>Whole genome shotgun sequence of Planosporangium mesophilum NBRC 109066.</title>
        <authorList>
            <person name="Komaki H."/>
            <person name="Tamura T."/>
        </authorList>
    </citation>
    <scope>NUCLEOTIDE SEQUENCE</scope>
    <source>
        <strain evidence="1">NBRC 109066</strain>
    </source>
</reference>